<reference evidence="2" key="1">
    <citation type="journal article" date="2022" name="Mol. Ecol. Resour.">
        <title>The genomes of chicory, endive, great burdock and yacon provide insights into Asteraceae palaeo-polyploidization history and plant inulin production.</title>
        <authorList>
            <person name="Fan W."/>
            <person name="Wang S."/>
            <person name="Wang H."/>
            <person name="Wang A."/>
            <person name="Jiang F."/>
            <person name="Liu H."/>
            <person name="Zhao H."/>
            <person name="Xu D."/>
            <person name="Zhang Y."/>
        </authorList>
    </citation>
    <scope>NUCLEOTIDE SEQUENCE [LARGE SCALE GENOMIC DNA]</scope>
    <source>
        <strain evidence="2">cv. Niubang</strain>
    </source>
</reference>
<comment type="caution">
    <text evidence="1">The sequence shown here is derived from an EMBL/GenBank/DDBJ whole genome shotgun (WGS) entry which is preliminary data.</text>
</comment>
<name>A0ACB8Z5I1_ARCLA</name>
<accession>A0ACB8Z5I1</accession>
<evidence type="ECO:0000313" key="2">
    <source>
        <dbReference type="Proteomes" id="UP001055879"/>
    </source>
</evidence>
<gene>
    <name evidence="1" type="ORF">L6452_32801</name>
</gene>
<organism evidence="1 2">
    <name type="scientific">Arctium lappa</name>
    <name type="common">Greater burdock</name>
    <name type="synonym">Lappa major</name>
    <dbReference type="NCBI Taxonomy" id="4217"/>
    <lineage>
        <taxon>Eukaryota</taxon>
        <taxon>Viridiplantae</taxon>
        <taxon>Streptophyta</taxon>
        <taxon>Embryophyta</taxon>
        <taxon>Tracheophyta</taxon>
        <taxon>Spermatophyta</taxon>
        <taxon>Magnoliopsida</taxon>
        <taxon>eudicotyledons</taxon>
        <taxon>Gunneridae</taxon>
        <taxon>Pentapetalae</taxon>
        <taxon>asterids</taxon>
        <taxon>campanulids</taxon>
        <taxon>Asterales</taxon>
        <taxon>Asteraceae</taxon>
        <taxon>Carduoideae</taxon>
        <taxon>Cardueae</taxon>
        <taxon>Arctiinae</taxon>
        <taxon>Arctium</taxon>
    </lineage>
</organism>
<sequence>MWVINLLLKLPQKRSRQQVDKGIRAKKVAKMEEETQEEPMVKEQRVLEAKITIEAMLEARKLKLEELMSQVIGWKMGKLQVKVVGGKPDFELNRFIKPIMELTPEYSRVAMEAQFSRWYEEMKSLFLTYIDASQWANIEMELGITKRTIHSNNIDNSDVPVAALLPSLSPSSRNVSLPFNDLTFNPRR</sequence>
<dbReference type="EMBL" id="CM042057">
    <property type="protein sequence ID" value="KAI3692975.1"/>
    <property type="molecule type" value="Genomic_DNA"/>
</dbReference>
<protein>
    <submittedName>
        <fullName evidence="1">Uncharacterized protein</fullName>
    </submittedName>
</protein>
<proteinExistence type="predicted"/>
<reference evidence="1 2" key="2">
    <citation type="journal article" date="2022" name="Mol. Ecol. Resour.">
        <title>The genomes of chicory, endive, great burdock and yacon provide insights into Asteraceae paleo-polyploidization history and plant inulin production.</title>
        <authorList>
            <person name="Fan W."/>
            <person name="Wang S."/>
            <person name="Wang H."/>
            <person name="Wang A."/>
            <person name="Jiang F."/>
            <person name="Liu H."/>
            <person name="Zhao H."/>
            <person name="Xu D."/>
            <person name="Zhang Y."/>
        </authorList>
    </citation>
    <scope>NUCLEOTIDE SEQUENCE [LARGE SCALE GENOMIC DNA]</scope>
    <source>
        <strain evidence="2">cv. Niubang</strain>
    </source>
</reference>
<evidence type="ECO:0000313" key="1">
    <source>
        <dbReference type="EMBL" id="KAI3692975.1"/>
    </source>
</evidence>
<keyword evidence="2" id="KW-1185">Reference proteome</keyword>
<dbReference type="Proteomes" id="UP001055879">
    <property type="component" value="Linkage Group LG11"/>
</dbReference>